<dbReference type="PRINTS" id="PR00508">
    <property type="entry name" value="S21N4MTFRASE"/>
</dbReference>
<keyword evidence="3 9" id="KW-0489">Methyltransferase</keyword>
<dbReference type="InterPro" id="IPR002052">
    <property type="entry name" value="DNA_methylase_N6_adenine_CS"/>
</dbReference>
<dbReference type="SUPFAM" id="SSF53335">
    <property type="entry name" value="S-adenosyl-L-methionine-dependent methyltransferases"/>
    <property type="match status" value="1"/>
</dbReference>
<evidence type="ECO:0000313" key="9">
    <source>
        <dbReference type="EMBL" id="MDR6941387.1"/>
    </source>
</evidence>
<dbReference type="InterPro" id="IPR029063">
    <property type="entry name" value="SAM-dependent_MTases_sf"/>
</dbReference>
<evidence type="ECO:0000256" key="2">
    <source>
        <dbReference type="ARBA" id="ARBA00011900"/>
    </source>
</evidence>
<comment type="similarity">
    <text evidence="1">Belongs to the N(4)/N(6)-methyltransferase family.</text>
</comment>
<evidence type="ECO:0000259" key="7">
    <source>
        <dbReference type="Pfam" id="PF01555"/>
    </source>
</evidence>
<evidence type="ECO:0000259" key="8">
    <source>
        <dbReference type="Pfam" id="PF12564"/>
    </source>
</evidence>
<evidence type="ECO:0000256" key="5">
    <source>
        <dbReference type="ARBA" id="ARBA00022691"/>
    </source>
</evidence>
<keyword evidence="10" id="KW-1185">Reference proteome</keyword>
<evidence type="ECO:0000256" key="1">
    <source>
        <dbReference type="ARBA" id="ARBA00006594"/>
    </source>
</evidence>
<dbReference type="EC" id="2.1.1.72" evidence="2"/>
<evidence type="ECO:0000256" key="3">
    <source>
        <dbReference type="ARBA" id="ARBA00022603"/>
    </source>
</evidence>
<organism evidence="9 10">
    <name type="scientific">Mucilaginibacter pocheonensis</name>
    <dbReference type="NCBI Taxonomy" id="398050"/>
    <lineage>
        <taxon>Bacteria</taxon>
        <taxon>Pseudomonadati</taxon>
        <taxon>Bacteroidota</taxon>
        <taxon>Sphingobacteriia</taxon>
        <taxon>Sphingobacteriales</taxon>
        <taxon>Sphingobacteriaceae</taxon>
        <taxon>Mucilaginibacter</taxon>
    </lineage>
</organism>
<feature type="domain" description="DNA methylase N-4/N-6" evidence="7">
    <location>
        <begin position="194"/>
        <end position="510"/>
    </location>
</feature>
<feature type="domain" description="Type III restriction/modification enzyme methylation subunit" evidence="8">
    <location>
        <begin position="39"/>
        <end position="92"/>
    </location>
</feature>
<keyword evidence="4 9" id="KW-0808">Transferase</keyword>
<dbReference type="Pfam" id="PF12564">
    <property type="entry name" value="TypeIII_RM_meth"/>
    <property type="match status" value="1"/>
</dbReference>
<comment type="catalytic activity">
    <reaction evidence="6">
        <text>a 2'-deoxyadenosine in DNA + S-adenosyl-L-methionine = an N(6)-methyl-2'-deoxyadenosine in DNA + S-adenosyl-L-homocysteine + H(+)</text>
        <dbReference type="Rhea" id="RHEA:15197"/>
        <dbReference type="Rhea" id="RHEA-COMP:12418"/>
        <dbReference type="Rhea" id="RHEA-COMP:12419"/>
        <dbReference type="ChEBI" id="CHEBI:15378"/>
        <dbReference type="ChEBI" id="CHEBI:57856"/>
        <dbReference type="ChEBI" id="CHEBI:59789"/>
        <dbReference type="ChEBI" id="CHEBI:90615"/>
        <dbReference type="ChEBI" id="CHEBI:90616"/>
        <dbReference type="EC" id="2.1.1.72"/>
    </reaction>
</comment>
<dbReference type="Gene3D" id="3.40.50.150">
    <property type="entry name" value="Vaccinia Virus protein VP39"/>
    <property type="match status" value="1"/>
</dbReference>
<dbReference type="Proteomes" id="UP001247620">
    <property type="component" value="Unassembled WGS sequence"/>
</dbReference>
<dbReference type="InterPro" id="IPR022221">
    <property type="entry name" value="TypeIII_RM_meth"/>
</dbReference>
<reference evidence="9 10" key="1">
    <citation type="submission" date="2023-07" db="EMBL/GenBank/DDBJ databases">
        <title>Sorghum-associated microbial communities from plants grown in Nebraska, USA.</title>
        <authorList>
            <person name="Schachtman D."/>
        </authorList>
    </citation>
    <scope>NUCLEOTIDE SEQUENCE [LARGE SCALE GENOMIC DNA]</scope>
    <source>
        <strain evidence="9 10">3262</strain>
    </source>
</reference>
<evidence type="ECO:0000313" key="10">
    <source>
        <dbReference type="Proteomes" id="UP001247620"/>
    </source>
</evidence>
<evidence type="ECO:0000256" key="4">
    <source>
        <dbReference type="ARBA" id="ARBA00022679"/>
    </source>
</evidence>
<dbReference type="Pfam" id="PF01555">
    <property type="entry name" value="N6_N4_Mtase"/>
    <property type="match status" value="1"/>
</dbReference>
<evidence type="ECO:0000256" key="6">
    <source>
        <dbReference type="ARBA" id="ARBA00047942"/>
    </source>
</evidence>
<dbReference type="InterPro" id="IPR002295">
    <property type="entry name" value="N4/N6-MTase_EcoPI_Mod-like"/>
</dbReference>
<comment type="caution">
    <text evidence="9">The sequence shown here is derived from an EMBL/GenBank/DDBJ whole genome shotgun (WGS) entry which is preliminary data.</text>
</comment>
<dbReference type="InterPro" id="IPR001091">
    <property type="entry name" value="RM_Methyltransferase"/>
</dbReference>
<dbReference type="PIRSF" id="PIRSF015855">
    <property type="entry name" value="TypeIII_Mtase_mKpnI"/>
    <property type="match status" value="1"/>
</dbReference>
<dbReference type="InterPro" id="IPR002941">
    <property type="entry name" value="DNA_methylase_N4/N6"/>
</dbReference>
<sequence>MQNLLEDLKQLLATDQRMVADGKLLKNKVIELGLLLDVPLIELLLTHAAIRAHFFQEAGGVLIFDKIKFQRFVSNKLFLADNYTAFANKIGLADGNTFIDEGREVVLSWPYRDCVLEGGQTKEDAGREEIFWNETIAPDDIDRLFAPKVLTNFKRYSNGGSETVTTIQPTDNLLIKGNNLLVLHSLKKRFTGRVKLIYLDPPYNTESDGFRYNDNFSQSTWLTFIKNRIEVAKELLSSDGFLFVHISFHQYAYLKVLLDEIFHSNDICTFNLLVRHPNRILKADKDFHDVMEYLLVYTKNKVTNKIAKRKETNDIDDYIYQVEELEAGETITINGSSVVCFKPGTFKIVKGEAAANKLQKISIRGSLKEGNSSGRFYEKYLAPIKDQYAPFTIFRVGGMGKDMFDYRYFYTPESGKSNGGYFQGVPVDSKEFKEKPYPNFLDFVKEFNNVGYEGDVEFRNGKKPEALLKQVFELGNVKPGDIVLDFFAGSGTTCAVAHKMGFQYIGVEQMDYGDNDSVKRLNAVIAGEDNGISKEVNWKGGGSFIYAELAKANMKFIEQIHQISEESEFNALWEAIQKDGFLSYKVDPKEINRNHAELAQLSLEDKKRFLIEVLDKNQLYINYSEIADQSFKVPTQEKKLNQLFYQSAHV</sequence>
<gene>
    <name evidence="9" type="ORF">J2W55_001215</name>
</gene>
<name>A0ABU1T7L6_9SPHI</name>
<dbReference type="PROSITE" id="PS00092">
    <property type="entry name" value="N6_MTASE"/>
    <property type="match status" value="1"/>
</dbReference>
<dbReference type="GO" id="GO:0009007">
    <property type="term" value="F:site-specific DNA-methyltransferase (adenine-specific) activity"/>
    <property type="evidence" value="ECO:0007669"/>
    <property type="project" value="UniProtKB-EC"/>
</dbReference>
<dbReference type="RefSeq" id="WP_310093080.1">
    <property type="nucleotide sequence ID" value="NZ_JAVDUU010000001.1"/>
</dbReference>
<dbReference type="EMBL" id="JAVDUU010000001">
    <property type="protein sequence ID" value="MDR6941387.1"/>
    <property type="molecule type" value="Genomic_DNA"/>
</dbReference>
<accession>A0ABU1T7L6</accession>
<proteinExistence type="inferred from homology"/>
<protein>
    <recommendedName>
        <fullName evidence="2">site-specific DNA-methyltransferase (adenine-specific)</fullName>
        <ecNumber evidence="2">2.1.1.72</ecNumber>
    </recommendedName>
</protein>
<dbReference type="GO" id="GO:0032259">
    <property type="term" value="P:methylation"/>
    <property type="evidence" value="ECO:0007669"/>
    <property type="project" value="UniProtKB-KW"/>
</dbReference>
<keyword evidence="5" id="KW-0949">S-adenosyl-L-methionine</keyword>